<dbReference type="Proteomes" id="UP000829560">
    <property type="component" value="Chromosome"/>
</dbReference>
<organism evidence="2 3">
    <name type="scientific">Psychrobacter raelei</name>
    <dbReference type="NCBI Taxonomy" id="2565531"/>
    <lineage>
        <taxon>Bacteria</taxon>
        <taxon>Pseudomonadati</taxon>
        <taxon>Pseudomonadota</taxon>
        <taxon>Gammaproteobacteria</taxon>
        <taxon>Moraxellales</taxon>
        <taxon>Moraxellaceae</taxon>
        <taxon>Psychrobacter</taxon>
    </lineage>
</organism>
<reference evidence="2" key="1">
    <citation type="submission" date="2024-03" db="EMBL/GenBank/DDBJ databases">
        <title>Psychrobacter raelis sp. nov. isolated from a dog with peritonitis.</title>
        <authorList>
            <person name="Schiavone A."/>
            <person name="Manzulli V."/>
            <person name="Camarda A."/>
            <person name="Cafiero M.A."/>
            <person name="Vasco I."/>
            <person name="Marino L."/>
            <person name="Pennuzzi G."/>
            <person name="Serrecchia L."/>
            <person name="Galante D."/>
            <person name="Pugliese N."/>
        </authorList>
    </citation>
    <scope>NUCLEOTIDE SEQUENCE</scope>
    <source>
        <strain evidence="2">PraFG1</strain>
    </source>
</reference>
<dbReference type="PANTHER" id="PTHR43628:SF1">
    <property type="entry name" value="CHITIN SYNTHASE REGULATORY FACTOR 2-RELATED"/>
    <property type="match status" value="1"/>
</dbReference>
<proteinExistence type="predicted"/>
<evidence type="ECO:0000313" key="2">
    <source>
        <dbReference type="EMBL" id="UNK05005.1"/>
    </source>
</evidence>
<accession>A0AAT9PDF8</accession>
<dbReference type="SUPFAM" id="SSF81901">
    <property type="entry name" value="HCP-like"/>
    <property type="match status" value="1"/>
</dbReference>
<dbReference type="InterPro" id="IPR006597">
    <property type="entry name" value="Sel1-like"/>
</dbReference>
<dbReference type="InterPro" id="IPR011990">
    <property type="entry name" value="TPR-like_helical_dom_sf"/>
</dbReference>
<dbReference type="AlphaFoldDB" id="A0AAT9PDF8"/>
<keyword evidence="3" id="KW-1185">Reference proteome</keyword>
<dbReference type="RefSeq" id="WP_241878506.1">
    <property type="nucleotide sequence ID" value="NZ_CP093310.2"/>
</dbReference>
<dbReference type="Gene3D" id="1.25.40.10">
    <property type="entry name" value="Tetratricopeptide repeat domain"/>
    <property type="match status" value="1"/>
</dbReference>
<feature type="coiled-coil region" evidence="1">
    <location>
        <begin position="155"/>
        <end position="182"/>
    </location>
</feature>
<dbReference type="EMBL" id="CP093310">
    <property type="protein sequence ID" value="UNK05005.1"/>
    <property type="molecule type" value="Genomic_DNA"/>
</dbReference>
<dbReference type="PANTHER" id="PTHR43628">
    <property type="entry name" value="ACTIVATOR OF C KINASE PROTEIN 1-RELATED"/>
    <property type="match status" value="1"/>
</dbReference>
<dbReference type="InterPro" id="IPR052945">
    <property type="entry name" value="Mitotic_Regulator"/>
</dbReference>
<name>A0AAT9PDF8_9GAMM</name>
<evidence type="ECO:0000256" key="1">
    <source>
        <dbReference type="SAM" id="Coils"/>
    </source>
</evidence>
<evidence type="ECO:0000313" key="3">
    <source>
        <dbReference type="Proteomes" id="UP000829560"/>
    </source>
</evidence>
<dbReference type="Pfam" id="PF08238">
    <property type="entry name" value="Sel1"/>
    <property type="match status" value="3"/>
</dbReference>
<sequence length="260" mass="30185">MYYIPPYKNYLQAQTLIGVDYVNGNGVQQNYNEALNWFKKAASEMYAPAQNQIGLLYKNGHGVYEDLSQAFEWFQLAADQGYDEAQINLALMYKEGLGTEKDEAQAIQWLEQAASQGNDIAKYNLELIHKQMMTAVKEEDSEQDSEDAYVFTGVLDNIDERIKEIEEKIALLLEDEDLHNEEQALLDLIYKTESTLEQIENYDLEEGDEQEVIRLSEELEQGIMEIYERLMNMNEKGVTLEKEEHIDELIQRLMERLEAL</sequence>
<dbReference type="KEGG" id="prae:MN210_13240"/>
<keyword evidence="1" id="KW-0175">Coiled coil</keyword>
<dbReference type="SMART" id="SM00671">
    <property type="entry name" value="SEL1"/>
    <property type="match status" value="3"/>
</dbReference>
<evidence type="ECO:0008006" key="4">
    <source>
        <dbReference type="Google" id="ProtNLM"/>
    </source>
</evidence>
<protein>
    <recommendedName>
        <fullName evidence="4">Sel1 repeat family protein</fullName>
    </recommendedName>
</protein>
<gene>
    <name evidence="2" type="ORF">MN210_13240</name>
</gene>